<comment type="caution">
    <text evidence="2">The sequence shown here is derived from an EMBL/GenBank/DDBJ whole genome shotgun (WGS) entry which is preliminary data.</text>
</comment>
<keyword evidence="3" id="KW-1185">Reference proteome</keyword>
<feature type="coiled-coil region" evidence="1">
    <location>
        <begin position="137"/>
        <end position="202"/>
    </location>
</feature>
<gene>
    <name evidence="2" type="ORF">PHPALM_30748</name>
</gene>
<evidence type="ECO:0000256" key="1">
    <source>
        <dbReference type="SAM" id="Coils"/>
    </source>
</evidence>
<evidence type="ECO:0000313" key="3">
    <source>
        <dbReference type="Proteomes" id="UP000237271"/>
    </source>
</evidence>
<sequence>MDDEDVRALAALQVNGTLSERAHLRGMSTCPHCHQGFGRASLSIHVRRCRALLPPTLEEEAAAAAVEQDQIVKRKEVRSLVDLCLRFVTKHFESICMEKIVAFPEAEAALIASMPRHLVHRMVVDLVKESKRVKTKVRESRATIETLENLLNGARRDVAQLESARDWAVTSRARMAEQQQVSDRLQRELDATKTALSSAEVESHRLRAQASIAEKTRLRLEAKVWTLLLLCRNEQLTLGL</sequence>
<dbReference type="OrthoDB" id="109290at2759"/>
<dbReference type="AlphaFoldDB" id="A0A2P4X4C8"/>
<reference evidence="2 3" key="1">
    <citation type="journal article" date="2017" name="Genome Biol. Evol.">
        <title>Phytophthora megakarya and P. palmivora, closely related causal agents of cacao black pod rot, underwent increases in genome sizes and gene numbers by different mechanisms.</title>
        <authorList>
            <person name="Ali S.S."/>
            <person name="Shao J."/>
            <person name="Lary D.J."/>
            <person name="Kronmiller B."/>
            <person name="Shen D."/>
            <person name="Strem M.D."/>
            <person name="Amoako-Attah I."/>
            <person name="Akrofi A.Y."/>
            <person name="Begoude B.A."/>
            <person name="Ten Hoopen G.M."/>
            <person name="Coulibaly K."/>
            <person name="Kebe B.I."/>
            <person name="Melnick R.L."/>
            <person name="Guiltinan M.J."/>
            <person name="Tyler B.M."/>
            <person name="Meinhardt L.W."/>
            <person name="Bailey B.A."/>
        </authorList>
    </citation>
    <scope>NUCLEOTIDE SEQUENCE [LARGE SCALE GENOMIC DNA]</scope>
    <source>
        <strain evidence="3">sbr112.9</strain>
    </source>
</reference>
<dbReference type="EMBL" id="NCKW01016876">
    <property type="protein sequence ID" value="POM60405.1"/>
    <property type="molecule type" value="Genomic_DNA"/>
</dbReference>
<organism evidence="2 3">
    <name type="scientific">Phytophthora palmivora</name>
    <dbReference type="NCBI Taxonomy" id="4796"/>
    <lineage>
        <taxon>Eukaryota</taxon>
        <taxon>Sar</taxon>
        <taxon>Stramenopiles</taxon>
        <taxon>Oomycota</taxon>
        <taxon>Peronosporomycetes</taxon>
        <taxon>Peronosporales</taxon>
        <taxon>Peronosporaceae</taxon>
        <taxon>Phytophthora</taxon>
    </lineage>
</organism>
<name>A0A2P4X4C8_9STRA</name>
<keyword evidence="1" id="KW-0175">Coiled coil</keyword>
<accession>A0A2P4X4C8</accession>
<proteinExistence type="predicted"/>
<protein>
    <submittedName>
        <fullName evidence="2">Uncharacterized protein</fullName>
    </submittedName>
</protein>
<evidence type="ECO:0000313" key="2">
    <source>
        <dbReference type="EMBL" id="POM60405.1"/>
    </source>
</evidence>
<dbReference type="Proteomes" id="UP000237271">
    <property type="component" value="Unassembled WGS sequence"/>
</dbReference>